<evidence type="ECO:0000259" key="2">
    <source>
        <dbReference type="Pfam" id="PF13439"/>
    </source>
</evidence>
<dbReference type="SUPFAM" id="SSF53756">
    <property type="entry name" value="UDP-Glycosyltransferase/glycogen phosphorylase"/>
    <property type="match status" value="1"/>
</dbReference>
<proteinExistence type="predicted"/>
<evidence type="ECO:0000313" key="4">
    <source>
        <dbReference type="Proteomes" id="UP001352263"/>
    </source>
</evidence>
<dbReference type="Pfam" id="PF13439">
    <property type="entry name" value="Glyco_transf_4"/>
    <property type="match status" value="1"/>
</dbReference>
<dbReference type="InterPro" id="IPR028098">
    <property type="entry name" value="Glyco_trans_4-like_N"/>
</dbReference>
<dbReference type="GO" id="GO:0016757">
    <property type="term" value="F:glycosyltransferase activity"/>
    <property type="evidence" value="ECO:0007669"/>
    <property type="project" value="UniProtKB-KW"/>
</dbReference>
<dbReference type="PANTHER" id="PTHR12526">
    <property type="entry name" value="GLYCOSYLTRANSFERASE"/>
    <property type="match status" value="1"/>
</dbReference>
<dbReference type="Proteomes" id="UP001352263">
    <property type="component" value="Unassembled WGS sequence"/>
</dbReference>
<evidence type="ECO:0000259" key="1">
    <source>
        <dbReference type="Pfam" id="PF00534"/>
    </source>
</evidence>
<organism evidence="3 4">
    <name type="scientific">Noviherbaspirillum album</name>
    <dbReference type="NCBI Taxonomy" id="3080276"/>
    <lineage>
        <taxon>Bacteria</taxon>
        <taxon>Pseudomonadati</taxon>
        <taxon>Pseudomonadota</taxon>
        <taxon>Betaproteobacteria</taxon>
        <taxon>Burkholderiales</taxon>
        <taxon>Oxalobacteraceae</taxon>
        <taxon>Noviherbaspirillum</taxon>
    </lineage>
</organism>
<dbReference type="CDD" id="cd03820">
    <property type="entry name" value="GT4_AmsD-like"/>
    <property type="match status" value="1"/>
</dbReference>
<evidence type="ECO:0000313" key="3">
    <source>
        <dbReference type="EMBL" id="MEC4719290.1"/>
    </source>
</evidence>
<reference evidence="3 4" key="1">
    <citation type="submission" date="2023-10" db="EMBL/GenBank/DDBJ databases">
        <title>Noviherbaspirillum sp. CPCC 100848 genome assembly.</title>
        <authorList>
            <person name="Li X.Y."/>
            <person name="Fang X.M."/>
        </authorList>
    </citation>
    <scope>NUCLEOTIDE SEQUENCE [LARGE SCALE GENOMIC DNA]</scope>
    <source>
        <strain evidence="3 4">CPCC 100848</strain>
    </source>
</reference>
<name>A0ABU6J7G4_9BURK</name>
<gene>
    <name evidence="3" type="ORF">RY831_09030</name>
</gene>
<dbReference type="PANTHER" id="PTHR12526:SF630">
    <property type="entry name" value="GLYCOSYLTRANSFERASE"/>
    <property type="match status" value="1"/>
</dbReference>
<sequence>MKVLFFIYALNGGGAERVTATLASHWVSRGWEVTVVSLVASGSDAYDLDPGVNRIVLGLGGESGNIFKAIAHNLRRAGALREVILQAKPDIAIAMESRANILLPLAARSMPTLRIIGSERTYPPRSPLGSIWQHLRQRTYGKLDAVVALTSECADWLKQHTNASCVPVIPNPAGWPLAAHVPIVEPAMFCRPGRKIILAAGRLIREKNVGALIAAFAASARSNGDWDLVIAGEGALRSTLEGQVKDAALDGRVFFAGRVGNLGDWYRHADLYAMTSEYEGFPNTLAEAMAHGLPAVAFDCETGPRDIIRHGVDGFLVPPGDHAGLQRALQTMMSDGQLRKEFGQRAIEARERFSLKKISSLWEELFDECMHRKQGITASGARKTEYVRGIAHESRFE</sequence>
<dbReference type="Pfam" id="PF00534">
    <property type="entry name" value="Glycos_transf_1"/>
    <property type="match status" value="1"/>
</dbReference>
<keyword evidence="4" id="KW-1185">Reference proteome</keyword>
<dbReference type="Gene3D" id="3.40.50.2000">
    <property type="entry name" value="Glycogen Phosphorylase B"/>
    <property type="match status" value="2"/>
</dbReference>
<comment type="caution">
    <text evidence="3">The sequence shown here is derived from an EMBL/GenBank/DDBJ whole genome shotgun (WGS) entry which is preliminary data.</text>
</comment>
<accession>A0ABU6J7G4</accession>
<dbReference type="EMBL" id="JAWIIV010000006">
    <property type="protein sequence ID" value="MEC4719290.1"/>
    <property type="molecule type" value="Genomic_DNA"/>
</dbReference>
<keyword evidence="3" id="KW-0808">Transferase</keyword>
<protein>
    <submittedName>
        <fullName evidence="3">Glycosyltransferase family 4 protein</fullName>
        <ecNumber evidence="3">2.4.-.-</ecNumber>
    </submittedName>
</protein>
<feature type="domain" description="Glycosyl transferase family 1" evidence="1">
    <location>
        <begin position="193"/>
        <end position="347"/>
    </location>
</feature>
<feature type="domain" description="Glycosyltransferase subfamily 4-like N-terminal" evidence="2">
    <location>
        <begin position="13"/>
        <end position="172"/>
    </location>
</feature>
<dbReference type="InterPro" id="IPR001296">
    <property type="entry name" value="Glyco_trans_1"/>
</dbReference>
<keyword evidence="3" id="KW-0328">Glycosyltransferase</keyword>
<dbReference type="RefSeq" id="WP_326506010.1">
    <property type="nucleotide sequence ID" value="NZ_JAWIIV010000006.1"/>
</dbReference>
<dbReference type="EC" id="2.4.-.-" evidence="3"/>